<evidence type="ECO:0000313" key="1">
    <source>
        <dbReference type="EMBL" id="KAG8049989.1"/>
    </source>
</evidence>
<comment type="caution">
    <text evidence="1">The sequence shown here is derived from an EMBL/GenBank/DDBJ whole genome shotgun (WGS) entry which is preliminary data.</text>
</comment>
<protein>
    <submittedName>
        <fullName evidence="1">Uncharacterized protein</fullName>
    </submittedName>
</protein>
<dbReference type="Proteomes" id="UP000729402">
    <property type="component" value="Unassembled WGS sequence"/>
</dbReference>
<gene>
    <name evidence="1" type="ORF">GUJ93_ZPchr0009g1999</name>
</gene>
<dbReference type="EMBL" id="JAAALK010000289">
    <property type="protein sequence ID" value="KAG8049989.1"/>
    <property type="molecule type" value="Genomic_DNA"/>
</dbReference>
<organism evidence="1 2">
    <name type="scientific">Zizania palustris</name>
    <name type="common">Northern wild rice</name>
    <dbReference type="NCBI Taxonomy" id="103762"/>
    <lineage>
        <taxon>Eukaryota</taxon>
        <taxon>Viridiplantae</taxon>
        <taxon>Streptophyta</taxon>
        <taxon>Embryophyta</taxon>
        <taxon>Tracheophyta</taxon>
        <taxon>Spermatophyta</taxon>
        <taxon>Magnoliopsida</taxon>
        <taxon>Liliopsida</taxon>
        <taxon>Poales</taxon>
        <taxon>Poaceae</taxon>
        <taxon>BOP clade</taxon>
        <taxon>Oryzoideae</taxon>
        <taxon>Oryzeae</taxon>
        <taxon>Zizaniinae</taxon>
        <taxon>Zizania</taxon>
    </lineage>
</organism>
<name>A0A8J5S332_ZIZPA</name>
<sequence>MPPSPHPPPTLAPARLRLPTSASFKPLLVARDGRFDEAGGGAVQGGMGSQERCSYQTFAHEILQLLGLGSLGLVHAIEGSLAEAYICVTKKGNGERTLSGMMSFS</sequence>
<reference evidence="1" key="2">
    <citation type="submission" date="2021-02" db="EMBL/GenBank/DDBJ databases">
        <authorList>
            <person name="Kimball J.A."/>
            <person name="Haas M.W."/>
            <person name="Macchietto M."/>
            <person name="Kono T."/>
            <person name="Duquette J."/>
            <person name="Shao M."/>
        </authorList>
    </citation>
    <scope>NUCLEOTIDE SEQUENCE</scope>
    <source>
        <tissue evidence="1">Fresh leaf tissue</tissue>
    </source>
</reference>
<keyword evidence="2" id="KW-1185">Reference proteome</keyword>
<reference evidence="1" key="1">
    <citation type="journal article" date="2021" name="bioRxiv">
        <title>Whole Genome Assembly and Annotation of Northern Wild Rice, Zizania palustris L., Supports a Whole Genome Duplication in the Zizania Genus.</title>
        <authorList>
            <person name="Haas M."/>
            <person name="Kono T."/>
            <person name="Macchietto M."/>
            <person name="Millas R."/>
            <person name="McGilp L."/>
            <person name="Shao M."/>
            <person name="Duquette J."/>
            <person name="Hirsch C.N."/>
            <person name="Kimball J."/>
        </authorList>
    </citation>
    <scope>NUCLEOTIDE SEQUENCE</scope>
    <source>
        <tissue evidence="1">Fresh leaf tissue</tissue>
    </source>
</reference>
<accession>A0A8J5S332</accession>
<dbReference type="AlphaFoldDB" id="A0A8J5S332"/>
<evidence type="ECO:0000313" key="2">
    <source>
        <dbReference type="Proteomes" id="UP000729402"/>
    </source>
</evidence>
<proteinExistence type="predicted"/>